<evidence type="ECO:0000259" key="1">
    <source>
        <dbReference type="Pfam" id="PF13456"/>
    </source>
</evidence>
<dbReference type="Proteomes" id="UP000596661">
    <property type="component" value="Chromosome 9"/>
</dbReference>
<dbReference type="Gramene" id="evm.model.09.221">
    <property type="protein sequence ID" value="cds.evm.model.09.221"/>
    <property type="gene ID" value="evm.TU.09.221"/>
</dbReference>
<dbReference type="InterPro" id="IPR002156">
    <property type="entry name" value="RNaseH_domain"/>
</dbReference>
<dbReference type="GO" id="GO:0004523">
    <property type="term" value="F:RNA-DNA hybrid ribonuclease activity"/>
    <property type="evidence" value="ECO:0007669"/>
    <property type="project" value="InterPro"/>
</dbReference>
<reference evidence="2" key="1">
    <citation type="submission" date="2018-11" db="EMBL/GenBank/DDBJ databases">
        <authorList>
            <person name="Grassa J C."/>
        </authorList>
    </citation>
    <scope>NUCLEOTIDE SEQUENCE [LARGE SCALE GENOMIC DNA]</scope>
</reference>
<reference evidence="2" key="2">
    <citation type="submission" date="2021-03" db="UniProtKB">
        <authorList>
            <consortium name="EnsemblPlants"/>
        </authorList>
    </citation>
    <scope>IDENTIFICATION</scope>
</reference>
<sequence length="114" mass="12178">MVSVWAMDYLWKYQDANNIGPAPMGLVSGNASNRLASTETDLILGEFNLFMDAGVCVENRKIGMGALVSNCMGHVLFSSAAPCAELLEPHVAEVKALLYGLSCCVQMGYTVITA</sequence>
<dbReference type="GO" id="GO:0003676">
    <property type="term" value="F:nucleic acid binding"/>
    <property type="evidence" value="ECO:0007669"/>
    <property type="project" value="InterPro"/>
</dbReference>
<dbReference type="AlphaFoldDB" id="A0A803QFG2"/>
<proteinExistence type="predicted"/>
<feature type="domain" description="RNase H type-1" evidence="1">
    <location>
        <begin position="54"/>
        <end position="112"/>
    </location>
</feature>
<name>A0A803QFG2_CANSA</name>
<dbReference type="EMBL" id="UZAU01000718">
    <property type="status" value="NOT_ANNOTATED_CDS"/>
    <property type="molecule type" value="Genomic_DNA"/>
</dbReference>
<evidence type="ECO:0000313" key="2">
    <source>
        <dbReference type="EnsemblPlants" id="cds.evm.model.09.221"/>
    </source>
</evidence>
<evidence type="ECO:0000313" key="3">
    <source>
        <dbReference type="Proteomes" id="UP000596661"/>
    </source>
</evidence>
<dbReference type="Pfam" id="PF13456">
    <property type="entry name" value="RVT_3"/>
    <property type="match status" value="1"/>
</dbReference>
<protein>
    <recommendedName>
        <fullName evidence="1">RNase H type-1 domain-containing protein</fullName>
    </recommendedName>
</protein>
<accession>A0A803QFG2</accession>
<organism evidence="2 3">
    <name type="scientific">Cannabis sativa</name>
    <name type="common">Hemp</name>
    <name type="synonym">Marijuana</name>
    <dbReference type="NCBI Taxonomy" id="3483"/>
    <lineage>
        <taxon>Eukaryota</taxon>
        <taxon>Viridiplantae</taxon>
        <taxon>Streptophyta</taxon>
        <taxon>Embryophyta</taxon>
        <taxon>Tracheophyta</taxon>
        <taxon>Spermatophyta</taxon>
        <taxon>Magnoliopsida</taxon>
        <taxon>eudicotyledons</taxon>
        <taxon>Gunneridae</taxon>
        <taxon>Pentapetalae</taxon>
        <taxon>rosids</taxon>
        <taxon>fabids</taxon>
        <taxon>Rosales</taxon>
        <taxon>Cannabaceae</taxon>
        <taxon>Cannabis</taxon>
    </lineage>
</organism>
<dbReference type="EnsemblPlants" id="evm.model.09.221">
    <property type="protein sequence ID" value="cds.evm.model.09.221"/>
    <property type="gene ID" value="evm.TU.09.221"/>
</dbReference>
<keyword evidence="3" id="KW-1185">Reference proteome</keyword>